<organism evidence="16 17">
    <name type="scientific">Paralvinella palmiformis</name>
    <dbReference type="NCBI Taxonomy" id="53620"/>
    <lineage>
        <taxon>Eukaryota</taxon>
        <taxon>Metazoa</taxon>
        <taxon>Spiralia</taxon>
        <taxon>Lophotrochozoa</taxon>
        <taxon>Annelida</taxon>
        <taxon>Polychaeta</taxon>
        <taxon>Sedentaria</taxon>
        <taxon>Canalipalpata</taxon>
        <taxon>Terebellida</taxon>
        <taxon>Terebelliformia</taxon>
        <taxon>Alvinellidae</taxon>
        <taxon>Paralvinella</taxon>
    </lineage>
</organism>
<dbReference type="GO" id="GO:0005524">
    <property type="term" value="F:ATP binding"/>
    <property type="evidence" value="ECO:0007669"/>
    <property type="project" value="UniProtKB-KW"/>
</dbReference>
<feature type="compositionally biased region" description="Basic and acidic residues" evidence="12">
    <location>
        <begin position="891"/>
        <end position="904"/>
    </location>
</feature>
<evidence type="ECO:0000313" key="16">
    <source>
        <dbReference type="EMBL" id="KAK2159275.1"/>
    </source>
</evidence>
<dbReference type="PANTHER" id="PTHR24223:SF443">
    <property type="entry name" value="MULTIDRUG-RESISTANCE LIKE PROTEIN 1, ISOFORM I"/>
    <property type="match status" value="1"/>
</dbReference>
<feature type="transmembrane region" description="Helical" evidence="13">
    <location>
        <begin position="39"/>
        <end position="58"/>
    </location>
</feature>
<dbReference type="EMBL" id="JAODUP010000155">
    <property type="protein sequence ID" value="KAK2159275.1"/>
    <property type="molecule type" value="Genomic_DNA"/>
</dbReference>
<feature type="transmembrane region" description="Helical" evidence="13">
    <location>
        <begin position="78"/>
        <end position="95"/>
    </location>
</feature>
<dbReference type="Pfam" id="PF00664">
    <property type="entry name" value="ABC_membrane"/>
    <property type="match status" value="2"/>
</dbReference>
<evidence type="ECO:0000313" key="17">
    <source>
        <dbReference type="Proteomes" id="UP001208570"/>
    </source>
</evidence>
<dbReference type="InterPro" id="IPR056227">
    <property type="entry name" value="TMD0_ABC"/>
</dbReference>
<comment type="caution">
    <text evidence="16">The sequence shown here is derived from an EMBL/GenBank/DDBJ whole genome shotgun (WGS) entry which is preliminary data.</text>
</comment>
<feature type="domain" description="ABC transporter" evidence="14">
    <location>
        <begin position="1254"/>
        <end position="1488"/>
    </location>
</feature>
<feature type="transmembrane region" description="Helical" evidence="13">
    <location>
        <begin position="1001"/>
        <end position="1027"/>
    </location>
</feature>
<evidence type="ECO:0000259" key="14">
    <source>
        <dbReference type="PROSITE" id="PS50893"/>
    </source>
</evidence>
<feature type="domain" description="ABC transmembrane type-1" evidence="15">
    <location>
        <begin position="958"/>
        <end position="1217"/>
    </location>
</feature>
<dbReference type="FunFam" id="3.40.50.300:FF:000997">
    <property type="entry name" value="Multidrug resistance-associated protein 1"/>
    <property type="match status" value="1"/>
</dbReference>
<comment type="similarity">
    <text evidence="2">Belongs to the ABC transporter superfamily. ABCC family. Conjugate transporter (TC 3.A.1.208) subfamily.</text>
</comment>
<dbReference type="FunFam" id="3.40.50.300:FF:000074">
    <property type="entry name" value="Multidrug resistance-associated protein 5 isoform 1"/>
    <property type="match status" value="1"/>
</dbReference>
<dbReference type="InterPro" id="IPR011527">
    <property type="entry name" value="ABC1_TM_dom"/>
</dbReference>
<dbReference type="PROSITE" id="PS00211">
    <property type="entry name" value="ABC_TRANSPORTER_1"/>
    <property type="match status" value="2"/>
</dbReference>
<dbReference type="GO" id="GO:0012505">
    <property type="term" value="C:endomembrane system"/>
    <property type="evidence" value="ECO:0007669"/>
    <property type="project" value="UniProtKB-SubCell"/>
</dbReference>
<evidence type="ECO:0000256" key="13">
    <source>
        <dbReference type="SAM" id="Phobius"/>
    </source>
</evidence>
<evidence type="ECO:0000256" key="2">
    <source>
        <dbReference type="ARBA" id="ARBA00009726"/>
    </source>
</evidence>
<evidence type="ECO:0000256" key="11">
    <source>
        <dbReference type="ARBA" id="ARBA00047523"/>
    </source>
</evidence>
<sequence>MADSNSSSFTKFCGGEFWNLNLTWYTQHPDFTLCFQRTVVAWVAPAFLWLLLPIYAVCLCNMTGTSIPCNKMNSSKTIISALLALLSLADLVKSLKNQYFDEEDQPLVMFVTPAILMATYLTVIILIQVERIKGFITSGVLFLFWILSLIAGIIPFYSNILQHRESEDFYRFTLFYLSYALIIVQTVLASIAESLPYEPLYGDRKKICPEVEASFLSRVTFWWLNSLCWLGYRKTLEETDIWDLNPRDLTKNNYPRLAKAWRKELDRCGWYNEQKIKKKQLIDAFVTNGPQTSSLSAHHDMQEETPLLGSGKHTKGGSTFTGEPKVEFQEKKKKTKKPSLFWVIAKVFGFTLLQAHLCKLVCDVLTFVGPTLQRYLIQFTENKEAEMWKGYMFAALFFVSAALYSFFFHQLYYIGMVLGMRIKASIIAAVYEKALTMSNEARKTSTVGEIVNLMSVDAQRMQDVTGFLWMIWSSPLQIIVALWLLWGIMGPSVLAGLTIMLLLLPLNGYLASIQRKMQIRFMAKKDERLKMMNEVLNGMKVTLATFVTYVLLGNDLDATKAFTSLSLFNILRFPINMLPMMVTYIVTASVSIKRLGRFLRNGDLDENSVQHNPRADHPIVIQNGTFAWGIGKDDLPILKNISVTIPDGKLVAVVGQVGAGKSSLINAVLGEMEKLSGYVNVRGSVAYVAQQAWIQNNTVKDNILFGHEMETDKYNQILDACALRPDLDILPAGDMTEIGEKGINLSGGQKQRVSLARAVYFDSDIYLMDDPLSAVDSHTRVLVTHGLQWLPKVDQIIVLVNGKVSEVGSYEQLLDHNGAFAQFLKTYFTELESDSEVEDEEIEKLKSTILHRIESVASSDKDLENLGTRSVSGSSARGSRKARRRSRRHTVTTEKSTEITDHPSKKGSKAGAGTTLDKKAGEKLIEEEKSASGRVKLSVFGMYIKALGIWNTVMFVMFFVMFQAASVGSNIWLSKWTDDPTINNGSLVNTSYYNNLRNKYLGVYGGLGALQAVCVLFYAIIAASSMVKAAGILHFKMLSNILQSPMSFFDTTPLGRILNRFTRDIETVDNIMPGLIRSFLNTFFGVITTVLVISYSTPIFLSVIVPLGLLYYFIQRFYIPTTRQLKRIESTTRSPIYANFSETISGASTIRAFGVQGRWLGFRLEFLGAFVVVAAALFAVLGRNTLAGGIVGLSISYALQVTSSLNWMVRMTTDIETNIVSVERIKEYTETPTEAEWYIDHTKPPPDWPNRGQIRMIDYAVRYRAELSLVLKGLNITVKAGEKVGIVGRTGAGKSSLTLGLFRIIEATRGSIMIDGKDISTLGLHQLRSKLTILPQDPVLFSGDLRMNLDPFDRYADDELWIALEHAHLRDFVATLPAGLNYEVGEGGQNLSVGQRQLVCLARTLLHKTHILILDEATAAVDLETDELIQNTIQKEFADCTILTIAHRLNTIMDNDRVIVLSDGLVKEFDTPSKLLDNKESVFYSMAKDAGLVS</sequence>
<feature type="transmembrane region" description="Helical" evidence="13">
    <location>
        <begin position="1099"/>
        <end position="1119"/>
    </location>
</feature>
<feature type="transmembrane region" description="Helical" evidence="13">
    <location>
        <begin position="169"/>
        <end position="191"/>
    </location>
</feature>
<protein>
    <recommendedName>
        <fullName evidence="10">ABC-type glutathione-S-conjugate transporter</fullName>
        <ecNumber evidence="10">7.6.2.3</ecNumber>
    </recommendedName>
</protein>
<gene>
    <name evidence="16" type="ORF">LSH36_155g02029</name>
</gene>
<dbReference type="GO" id="GO:0016887">
    <property type="term" value="F:ATP hydrolysis activity"/>
    <property type="evidence" value="ECO:0007669"/>
    <property type="project" value="InterPro"/>
</dbReference>
<dbReference type="SMART" id="SM00382">
    <property type="entry name" value="AAA"/>
    <property type="match status" value="2"/>
</dbReference>
<evidence type="ECO:0000256" key="8">
    <source>
        <dbReference type="ARBA" id="ARBA00022989"/>
    </source>
</evidence>
<dbReference type="InterPro" id="IPR003439">
    <property type="entry name" value="ABC_transporter-like_ATP-bd"/>
</dbReference>
<comment type="catalytic activity">
    <reaction evidence="11">
        <text>leukotriene C4(in) + ATP + H2O = leukotriene C4(out) + ADP + phosphate + H(+)</text>
        <dbReference type="Rhea" id="RHEA:38963"/>
        <dbReference type="ChEBI" id="CHEBI:15377"/>
        <dbReference type="ChEBI" id="CHEBI:15378"/>
        <dbReference type="ChEBI" id="CHEBI:30616"/>
        <dbReference type="ChEBI" id="CHEBI:43474"/>
        <dbReference type="ChEBI" id="CHEBI:57973"/>
        <dbReference type="ChEBI" id="CHEBI:456216"/>
    </reaction>
    <physiologicalReaction direction="left-to-right" evidence="11">
        <dbReference type="Rhea" id="RHEA:38964"/>
    </physiologicalReaction>
</comment>
<dbReference type="InterPro" id="IPR003593">
    <property type="entry name" value="AAA+_ATPase"/>
</dbReference>
<dbReference type="EC" id="7.6.2.3" evidence="10"/>
<evidence type="ECO:0000256" key="10">
    <source>
        <dbReference type="ARBA" id="ARBA00024220"/>
    </source>
</evidence>
<keyword evidence="17" id="KW-1185">Reference proteome</keyword>
<evidence type="ECO:0000256" key="3">
    <source>
        <dbReference type="ARBA" id="ARBA00022448"/>
    </source>
</evidence>
<dbReference type="GO" id="GO:0016020">
    <property type="term" value="C:membrane"/>
    <property type="evidence" value="ECO:0007669"/>
    <property type="project" value="InterPro"/>
</dbReference>
<dbReference type="Pfam" id="PF24357">
    <property type="entry name" value="TMD0_ABC"/>
    <property type="match status" value="1"/>
</dbReference>
<dbReference type="Gene3D" id="1.20.1560.10">
    <property type="entry name" value="ABC transporter type 1, transmembrane domain"/>
    <property type="match status" value="3"/>
</dbReference>
<keyword evidence="8 13" id="KW-1133">Transmembrane helix</keyword>
<dbReference type="CDD" id="cd18595">
    <property type="entry name" value="ABC_6TM_MRP1_2_3_6_D1_like"/>
    <property type="match status" value="1"/>
</dbReference>
<accession>A0AAD9JV58</accession>
<dbReference type="PANTHER" id="PTHR24223">
    <property type="entry name" value="ATP-BINDING CASSETTE SUB-FAMILY C"/>
    <property type="match status" value="1"/>
</dbReference>
<dbReference type="PROSITE" id="PS50893">
    <property type="entry name" value="ABC_TRANSPORTER_2"/>
    <property type="match status" value="2"/>
</dbReference>
<keyword evidence="5" id="KW-0677">Repeat</keyword>
<dbReference type="SUPFAM" id="SSF90123">
    <property type="entry name" value="ABC transporter transmembrane region"/>
    <property type="match status" value="2"/>
</dbReference>
<feature type="transmembrane region" description="Helical" evidence="13">
    <location>
        <begin position="573"/>
        <end position="592"/>
    </location>
</feature>
<dbReference type="Gene3D" id="3.40.50.300">
    <property type="entry name" value="P-loop containing nucleotide triphosphate hydrolases"/>
    <property type="match status" value="2"/>
</dbReference>
<feature type="transmembrane region" description="Helical" evidence="13">
    <location>
        <begin position="107"/>
        <end position="127"/>
    </location>
</feature>
<feature type="compositionally biased region" description="Basic residues" evidence="12">
    <location>
        <begin position="878"/>
        <end position="890"/>
    </location>
</feature>
<dbReference type="InterPro" id="IPR036640">
    <property type="entry name" value="ABC1_TM_sf"/>
</dbReference>
<dbReference type="CDD" id="cd18603">
    <property type="entry name" value="ABC_6TM_MRP1_2_3_6_D2_like"/>
    <property type="match status" value="1"/>
</dbReference>
<name>A0AAD9JV58_9ANNE</name>
<dbReference type="InterPro" id="IPR027417">
    <property type="entry name" value="P-loop_NTPase"/>
</dbReference>
<feature type="region of interest" description="Disordered" evidence="12">
    <location>
        <begin position="864"/>
        <end position="914"/>
    </location>
</feature>
<dbReference type="FunFam" id="1.20.1560.10:FF:000001">
    <property type="entry name" value="ATP-binding cassette subfamily C member 1"/>
    <property type="match status" value="1"/>
</dbReference>
<evidence type="ECO:0000256" key="9">
    <source>
        <dbReference type="ARBA" id="ARBA00023136"/>
    </source>
</evidence>
<feature type="transmembrane region" description="Helical" evidence="13">
    <location>
        <begin position="534"/>
        <end position="553"/>
    </location>
</feature>
<dbReference type="SUPFAM" id="SSF52540">
    <property type="entry name" value="P-loop containing nucleoside triphosphate hydrolases"/>
    <property type="match status" value="2"/>
</dbReference>
<evidence type="ECO:0000259" key="15">
    <source>
        <dbReference type="PROSITE" id="PS50929"/>
    </source>
</evidence>
<keyword evidence="3" id="KW-0813">Transport</keyword>
<feature type="transmembrane region" description="Helical" evidence="13">
    <location>
        <begin position="942"/>
        <end position="965"/>
    </location>
</feature>
<feature type="domain" description="ABC transmembrane type-1" evidence="15">
    <location>
        <begin position="357"/>
        <end position="541"/>
    </location>
</feature>
<keyword evidence="6" id="KW-0547">Nucleotide-binding</keyword>
<dbReference type="GO" id="GO:0015431">
    <property type="term" value="F:ABC-type glutathione S-conjugate transporter activity"/>
    <property type="evidence" value="ECO:0007669"/>
    <property type="project" value="UniProtKB-EC"/>
</dbReference>
<evidence type="ECO:0000256" key="6">
    <source>
        <dbReference type="ARBA" id="ARBA00022741"/>
    </source>
</evidence>
<keyword evidence="7" id="KW-0067">ATP-binding</keyword>
<dbReference type="PROSITE" id="PS50929">
    <property type="entry name" value="ABC_TM1F"/>
    <property type="match status" value="2"/>
</dbReference>
<evidence type="ECO:0000256" key="7">
    <source>
        <dbReference type="ARBA" id="ARBA00022840"/>
    </source>
</evidence>
<dbReference type="Proteomes" id="UP001208570">
    <property type="component" value="Unassembled WGS sequence"/>
</dbReference>
<keyword evidence="9 13" id="KW-0472">Membrane</keyword>
<feature type="domain" description="ABC transporter" evidence="14">
    <location>
        <begin position="619"/>
        <end position="826"/>
    </location>
</feature>
<dbReference type="Pfam" id="PF00005">
    <property type="entry name" value="ABC_tran"/>
    <property type="match status" value="2"/>
</dbReference>
<dbReference type="CDD" id="cd03244">
    <property type="entry name" value="ABCC_MRP_domain2"/>
    <property type="match status" value="1"/>
</dbReference>
<proteinExistence type="inferred from homology"/>
<feature type="transmembrane region" description="Helical" evidence="13">
    <location>
        <begin position="492"/>
        <end position="513"/>
    </location>
</feature>
<evidence type="ECO:0000256" key="4">
    <source>
        <dbReference type="ARBA" id="ARBA00022692"/>
    </source>
</evidence>
<dbReference type="CDD" id="cd03250">
    <property type="entry name" value="ABCC_MRP_domain1"/>
    <property type="match status" value="1"/>
</dbReference>
<feature type="transmembrane region" description="Helical" evidence="13">
    <location>
        <begin position="134"/>
        <end position="157"/>
    </location>
</feature>
<feature type="transmembrane region" description="Helical" evidence="13">
    <location>
        <begin position="1160"/>
        <end position="1180"/>
    </location>
</feature>
<evidence type="ECO:0000256" key="5">
    <source>
        <dbReference type="ARBA" id="ARBA00022737"/>
    </source>
</evidence>
<reference evidence="16" key="1">
    <citation type="journal article" date="2023" name="Mol. Biol. Evol.">
        <title>Third-Generation Sequencing Reveals the Adaptive Role of the Epigenome in Three Deep-Sea Polychaetes.</title>
        <authorList>
            <person name="Perez M."/>
            <person name="Aroh O."/>
            <person name="Sun Y."/>
            <person name="Lan Y."/>
            <person name="Juniper S.K."/>
            <person name="Young C.R."/>
            <person name="Angers B."/>
            <person name="Qian P.Y."/>
        </authorList>
    </citation>
    <scope>NUCLEOTIDE SEQUENCE</scope>
    <source>
        <strain evidence="16">P08H-3</strain>
    </source>
</reference>
<dbReference type="InterPro" id="IPR050173">
    <property type="entry name" value="ABC_transporter_C-like"/>
</dbReference>
<feature type="transmembrane region" description="Helical" evidence="13">
    <location>
        <begin position="1075"/>
        <end position="1093"/>
    </location>
</feature>
<keyword evidence="4 13" id="KW-0812">Transmembrane</keyword>
<evidence type="ECO:0000256" key="1">
    <source>
        <dbReference type="ARBA" id="ARBA00004128"/>
    </source>
</evidence>
<feature type="transmembrane region" description="Helical" evidence="13">
    <location>
        <begin position="467"/>
        <end position="486"/>
    </location>
</feature>
<evidence type="ECO:0000256" key="12">
    <source>
        <dbReference type="SAM" id="MobiDB-lite"/>
    </source>
</evidence>
<comment type="subcellular location">
    <subcellularLocation>
        <location evidence="1">Vacuole membrane</location>
        <topology evidence="1">Multi-pass membrane protein</topology>
    </subcellularLocation>
</comment>
<feature type="transmembrane region" description="Helical" evidence="13">
    <location>
        <begin position="339"/>
        <end position="357"/>
    </location>
</feature>
<dbReference type="InterPro" id="IPR017871">
    <property type="entry name" value="ABC_transporter-like_CS"/>
</dbReference>
<feature type="transmembrane region" description="Helical" evidence="13">
    <location>
        <begin position="391"/>
        <end position="414"/>
    </location>
</feature>